<feature type="compositionally biased region" description="Basic and acidic residues" evidence="1">
    <location>
        <begin position="181"/>
        <end position="190"/>
    </location>
</feature>
<keyword evidence="3" id="KW-1185">Reference proteome</keyword>
<name>A0A9Q1J8Q4_SYNKA</name>
<evidence type="ECO:0000256" key="1">
    <source>
        <dbReference type="SAM" id="MobiDB-lite"/>
    </source>
</evidence>
<sequence length="225" mass="24868">MRHQFDWQVAVNMKAQWGALARGGALAERRPRLSLGSLPPARLFKDKPRRIKAAHSARTGVLPQKCAYVSQHAQSCRPPQDTSNDSPWGPQAITARKQCASYHSPSCSHLVSPLARVALFLRLSVSRLRPTCFREVWLYQGTRLGHVPSVATSQLPQPPTPTPPVPAWSARTEPRSASASKRSERERESAEQANGMGDGRDSGFHGPFRDLGSLFAVLNWCERSL</sequence>
<dbReference type="Proteomes" id="UP001152622">
    <property type="component" value="Chromosome 2"/>
</dbReference>
<dbReference type="EMBL" id="JAINUF010000002">
    <property type="protein sequence ID" value="KAJ8374611.1"/>
    <property type="molecule type" value="Genomic_DNA"/>
</dbReference>
<comment type="caution">
    <text evidence="2">The sequence shown here is derived from an EMBL/GenBank/DDBJ whole genome shotgun (WGS) entry which is preliminary data.</text>
</comment>
<feature type="compositionally biased region" description="Pro residues" evidence="1">
    <location>
        <begin position="156"/>
        <end position="166"/>
    </location>
</feature>
<organism evidence="2 3">
    <name type="scientific">Synaphobranchus kaupii</name>
    <name type="common">Kaup's arrowtooth eel</name>
    <dbReference type="NCBI Taxonomy" id="118154"/>
    <lineage>
        <taxon>Eukaryota</taxon>
        <taxon>Metazoa</taxon>
        <taxon>Chordata</taxon>
        <taxon>Craniata</taxon>
        <taxon>Vertebrata</taxon>
        <taxon>Euteleostomi</taxon>
        <taxon>Actinopterygii</taxon>
        <taxon>Neopterygii</taxon>
        <taxon>Teleostei</taxon>
        <taxon>Anguilliformes</taxon>
        <taxon>Synaphobranchidae</taxon>
        <taxon>Synaphobranchus</taxon>
    </lineage>
</organism>
<evidence type="ECO:0000313" key="2">
    <source>
        <dbReference type="EMBL" id="KAJ8374611.1"/>
    </source>
</evidence>
<evidence type="ECO:0000313" key="3">
    <source>
        <dbReference type="Proteomes" id="UP001152622"/>
    </source>
</evidence>
<protein>
    <submittedName>
        <fullName evidence="2">Uncharacterized protein</fullName>
    </submittedName>
</protein>
<reference evidence="2" key="1">
    <citation type="journal article" date="2023" name="Science">
        <title>Genome structures resolve the early diversification of teleost fishes.</title>
        <authorList>
            <person name="Parey E."/>
            <person name="Louis A."/>
            <person name="Montfort J."/>
            <person name="Bouchez O."/>
            <person name="Roques C."/>
            <person name="Iampietro C."/>
            <person name="Lluch J."/>
            <person name="Castinel A."/>
            <person name="Donnadieu C."/>
            <person name="Desvignes T."/>
            <person name="Floi Bucao C."/>
            <person name="Jouanno E."/>
            <person name="Wen M."/>
            <person name="Mejri S."/>
            <person name="Dirks R."/>
            <person name="Jansen H."/>
            <person name="Henkel C."/>
            <person name="Chen W.J."/>
            <person name="Zahm M."/>
            <person name="Cabau C."/>
            <person name="Klopp C."/>
            <person name="Thompson A.W."/>
            <person name="Robinson-Rechavi M."/>
            <person name="Braasch I."/>
            <person name="Lecointre G."/>
            <person name="Bobe J."/>
            <person name="Postlethwait J.H."/>
            <person name="Berthelot C."/>
            <person name="Roest Crollius H."/>
            <person name="Guiguen Y."/>
        </authorList>
    </citation>
    <scope>NUCLEOTIDE SEQUENCE</scope>
    <source>
        <strain evidence="2">WJC10195</strain>
    </source>
</reference>
<proteinExistence type="predicted"/>
<accession>A0A9Q1J8Q4</accession>
<gene>
    <name evidence="2" type="ORF">SKAU_G00051910</name>
</gene>
<feature type="region of interest" description="Disordered" evidence="1">
    <location>
        <begin position="150"/>
        <end position="204"/>
    </location>
</feature>
<dbReference type="AlphaFoldDB" id="A0A9Q1J8Q4"/>